<keyword evidence="3" id="KW-0249">Electron transport</keyword>
<keyword evidence="7" id="KW-0472">Membrane</keyword>
<keyword evidence="2" id="KW-0479">Metal-binding</keyword>
<organism evidence="9 10">
    <name type="scientific">Cucurbita moschata</name>
    <name type="common">Winter crookneck squash</name>
    <name type="synonym">Cucurbita pepo var. moschata</name>
    <dbReference type="NCBI Taxonomy" id="3662"/>
    <lineage>
        <taxon>Eukaryota</taxon>
        <taxon>Viridiplantae</taxon>
        <taxon>Streptophyta</taxon>
        <taxon>Embryophyta</taxon>
        <taxon>Tracheophyta</taxon>
        <taxon>Spermatophyta</taxon>
        <taxon>Magnoliopsida</taxon>
        <taxon>eudicotyledons</taxon>
        <taxon>Gunneridae</taxon>
        <taxon>Pentapetalae</taxon>
        <taxon>rosids</taxon>
        <taxon>fabids</taxon>
        <taxon>Cucurbitales</taxon>
        <taxon>Cucurbitaceae</taxon>
        <taxon>Cucurbiteae</taxon>
        <taxon>Cucurbita</taxon>
    </lineage>
</organism>
<evidence type="ECO:0000256" key="4">
    <source>
        <dbReference type="ARBA" id="ARBA00023008"/>
    </source>
</evidence>
<dbReference type="KEGG" id="cmos:111431657"/>
<dbReference type="CDD" id="cd04216">
    <property type="entry name" value="Phytocyanin"/>
    <property type="match status" value="1"/>
</dbReference>
<name>A0A6J1EBH8_CUCMO</name>
<proteinExistence type="predicted"/>
<evidence type="ECO:0000256" key="3">
    <source>
        <dbReference type="ARBA" id="ARBA00022982"/>
    </source>
</evidence>
<keyword evidence="1" id="KW-0813">Transport</keyword>
<feature type="domain" description="Phytocyanin" evidence="8">
    <location>
        <begin position="29"/>
        <end position="127"/>
    </location>
</feature>
<feature type="compositionally biased region" description="Pro residues" evidence="6">
    <location>
        <begin position="153"/>
        <end position="176"/>
    </location>
</feature>
<evidence type="ECO:0000256" key="2">
    <source>
        <dbReference type="ARBA" id="ARBA00022723"/>
    </source>
</evidence>
<dbReference type="PANTHER" id="PTHR33021:SF499">
    <property type="entry name" value="OS12G0150500 PROTEIN"/>
    <property type="match status" value="1"/>
</dbReference>
<gene>
    <name evidence="10" type="primary">LOC111431657</name>
</gene>
<dbReference type="SUPFAM" id="SSF49503">
    <property type="entry name" value="Cupredoxins"/>
    <property type="match status" value="1"/>
</dbReference>
<evidence type="ECO:0000259" key="8">
    <source>
        <dbReference type="PROSITE" id="PS51485"/>
    </source>
</evidence>
<evidence type="ECO:0000256" key="1">
    <source>
        <dbReference type="ARBA" id="ARBA00022448"/>
    </source>
</evidence>
<dbReference type="AlphaFoldDB" id="A0A6J1EBH8"/>
<feature type="region of interest" description="Disordered" evidence="6">
    <location>
        <begin position="134"/>
        <end position="177"/>
    </location>
</feature>
<dbReference type="FunFam" id="2.60.40.420:FF:000003">
    <property type="entry name" value="Blue copper"/>
    <property type="match status" value="1"/>
</dbReference>
<dbReference type="InterPro" id="IPR039391">
    <property type="entry name" value="Phytocyanin-like"/>
</dbReference>
<dbReference type="GeneID" id="111431657"/>
<accession>A0A6J1EBH8</accession>
<dbReference type="RefSeq" id="XP_022924128.1">
    <property type="nucleotide sequence ID" value="XM_023068360.1"/>
</dbReference>
<feature type="transmembrane region" description="Helical" evidence="7">
    <location>
        <begin position="6"/>
        <end position="23"/>
    </location>
</feature>
<evidence type="ECO:0000313" key="10">
    <source>
        <dbReference type="RefSeq" id="XP_022924128.1"/>
    </source>
</evidence>
<dbReference type="InterPro" id="IPR008972">
    <property type="entry name" value="Cupredoxin"/>
</dbReference>
<keyword evidence="4" id="KW-0186">Copper</keyword>
<evidence type="ECO:0000256" key="7">
    <source>
        <dbReference type="SAM" id="Phobius"/>
    </source>
</evidence>
<dbReference type="Gene3D" id="2.60.40.420">
    <property type="entry name" value="Cupredoxins - blue copper proteins"/>
    <property type="match status" value="1"/>
</dbReference>
<keyword evidence="7" id="KW-1133">Transmembrane helix</keyword>
<dbReference type="InterPro" id="IPR003245">
    <property type="entry name" value="Phytocyanin_dom"/>
</dbReference>
<dbReference type="GO" id="GO:0046872">
    <property type="term" value="F:metal ion binding"/>
    <property type="evidence" value="ECO:0007669"/>
    <property type="project" value="UniProtKB-KW"/>
</dbReference>
<dbReference type="PANTHER" id="PTHR33021">
    <property type="entry name" value="BLUE COPPER PROTEIN"/>
    <property type="match status" value="1"/>
</dbReference>
<keyword evidence="9" id="KW-1185">Reference proteome</keyword>
<dbReference type="PROSITE" id="PS51485">
    <property type="entry name" value="PHYTOCYANIN"/>
    <property type="match status" value="1"/>
</dbReference>
<keyword evidence="7" id="KW-0812">Transmembrane</keyword>
<protein>
    <submittedName>
        <fullName evidence="10">Uclacyanin 1-like</fullName>
    </submittedName>
</protein>
<evidence type="ECO:0000313" key="9">
    <source>
        <dbReference type="Proteomes" id="UP000504609"/>
    </source>
</evidence>
<dbReference type="GO" id="GO:0009055">
    <property type="term" value="F:electron transfer activity"/>
    <property type="evidence" value="ECO:0007669"/>
    <property type="project" value="InterPro"/>
</dbReference>
<dbReference type="Proteomes" id="UP000504609">
    <property type="component" value="Unplaced"/>
</dbReference>
<keyword evidence="5" id="KW-0325">Glycoprotein</keyword>
<sequence>MEALRLGWGVRVIIVMVITAIFFRCVTATNHSVGGASGWDLNSNILTWSAATTFQVDDYLVFNYLPVHDVLEVNRTDFSSCRTVNPISTHSDGKTVIRLDQPGSRYFICGRLQYCLMGLKLQVQVLQRLSDANNSTPIGANQSERLSPRHPPHSSPPFPQHPPPRSPPPLELPPLPDRPEAPSPCICSGVGEMMMASGPMNWCLVLLFIMLATRPCFHSLIP</sequence>
<dbReference type="GO" id="GO:0005886">
    <property type="term" value="C:plasma membrane"/>
    <property type="evidence" value="ECO:0007669"/>
    <property type="project" value="TreeGrafter"/>
</dbReference>
<dbReference type="Pfam" id="PF02298">
    <property type="entry name" value="Cu_bind_like"/>
    <property type="match status" value="1"/>
</dbReference>
<feature type="transmembrane region" description="Helical" evidence="7">
    <location>
        <begin position="202"/>
        <end position="221"/>
    </location>
</feature>
<evidence type="ECO:0000256" key="6">
    <source>
        <dbReference type="SAM" id="MobiDB-lite"/>
    </source>
</evidence>
<evidence type="ECO:0000256" key="5">
    <source>
        <dbReference type="ARBA" id="ARBA00023180"/>
    </source>
</evidence>
<reference evidence="10" key="1">
    <citation type="submission" date="2025-08" db="UniProtKB">
        <authorList>
            <consortium name="RefSeq"/>
        </authorList>
    </citation>
    <scope>IDENTIFICATION</scope>
    <source>
        <tissue evidence="10">Young leaves</tissue>
    </source>
</reference>